<dbReference type="EMBL" id="FWWZ01000001">
    <property type="protein sequence ID" value="SMC08735.1"/>
    <property type="molecule type" value="Genomic_DNA"/>
</dbReference>
<feature type="transmembrane region" description="Helical" evidence="7">
    <location>
        <begin position="34"/>
        <end position="52"/>
    </location>
</feature>
<dbReference type="AlphaFoldDB" id="A0A1W1WR93"/>
<feature type="transmembrane region" description="Helical" evidence="7">
    <location>
        <begin position="196"/>
        <end position="215"/>
    </location>
</feature>
<dbReference type="PANTHER" id="PTHR42775">
    <property type="entry name" value="PERMEASE RV2963-RELATED"/>
    <property type="match status" value="1"/>
</dbReference>
<feature type="transmembrane region" description="Helical" evidence="7">
    <location>
        <begin position="227"/>
        <end position="252"/>
    </location>
</feature>
<dbReference type="PANTHER" id="PTHR42775:SF1">
    <property type="entry name" value="PERMEASE RV2963-RELATED"/>
    <property type="match status" value="1"/>
</dbReference>
<feature type="transmembrane region" description="Helical" evidence="7">
    <location>
        <begin position="264"/>
        <end position="283"/>
    </location>
</feature>
<organism evidence="8 9">
    <name type="scientific">Nitratiruptor tergarcus DSM 16512</name>
    <dbReference type="NCBI Taxonomy" id="1069081"/>
    <lineage>
        <taxon>Bacteria</taxon>
        <taxon>Pseudomonadati</taxon>
        <taxon>Campylobacterota</taxon>
        <taxon>Epsilonproteobacteria</taxon>
        <taxon>Nautiliales</taxon>
        <taxon>Nitratiruptoraceae</taxon>
        <taxon>Nitratiruptor</taxon>
    </lineage>
</organism>
<dbReference type="GO" id="GO:0005886">
    <property type="term" value="C:plasma membrane"/>
    <property type="evidence" value="ECO:0007669"/>
    <property type="project" value="UniProtKB-SubCell"/>
</dbReference>
<keyword evidence="4 7" id="KW-0812">Transmembrane</keyword>
<comment type="subcellular location">
    <subcellularLocation>
        <location evidence="1">Cell membrane</location>
        <topology evidence="1">Multi-pass membrane protein</topology>
    </subcellularLocation>
</comment>
<feature type="transmembrane region" description="Helical" evidence="7">
    <location>
        <begin position="73"/>
        <end position="97"/>
    </location>
</feature>
<protein>
    <recommendedName>
        <fullName evidence="10">Permease</fullName>
    </recommendedName>
</protein>
<evidence type="ECO:0008006" key="10">
    <source>
        <dbReference type="Google" id="ProtNLM"/>
    </source>
</evidence>
<dbReference type="OrthoDB" id="9777774at2"/>
<evidence type="ECO:0000256" key="4">
    <source>
        <dbReference type="ARBA" id="ARBA00022692"/>
    </source>
</evidence>
<keyword evidence="5 7" id="KW-1133">Transmembrane helix</keyword>
<reference evidence="9" key="1">
    <citation type="submission" date="2017-04" db="EMBL/GenBank/DDBJ databases">
        <authorList>
            <person name="Varghese N."/>
            <person name="Submissions S."/>
        </authorList>
    </citation>
    <scope>NUCLEOTIDE SEQUENCE [LARGE SCALE GENOMIC DNA]</scope>
    <source>
        <strain evidence="9">DSM 16512</strain>
    </source>
</reference>
<evidence type="ECO:0000313" key="8">
    <source>
        <dbReference type="EMBL" id="SMC08735.1"/>
    </source>
</evidence>
<feature type="transmembrane region" description="Helical" evidence="7">
    <location>
        <begin position="117"/>
        <end position="150"/>
    </location>
</feature>
<evidence type="ECO:0000256" key="5">
    <source>
        <dbReference type="ARBA" id="ARBA00022989"/>
    </source>
</evidence>
<evidence type="ECO:0000256" key="7">
    <source>
        <dbReference type="SAM" id="Phobius"/>
    </source>
</evidence>
<dbReference type="InterPro" id="IPR005524">
    <property type="entry name" value="DUF318"/>
</dbReference>
<dbReference type="Proteomes" id="UP000192602">
    <property type="component" value="Unassembled WGS sequence"/>
</dbReference>
<comment type="similarity">
    <text evidence="2">Belongs to the UPF0718 family.</text>
</comment>
<keyword evidence="3" id="KW-1003">Cell membrane</keyword>
<evidence type="ECO:0000256" key="6">
    <source>
        <dbReference type="ARBA" id="ARBA00023136"/>
    </source>
</evidence>
<evidence type="ECO:0000256" key="1">
    <source>
        <dbReference type="ARBA" id="ARBA00004651"/>
    </source>
</evidence>
<name>A0A1W1WR93_9BACT</name>
<accession>A0A1W1WR93</accession>
<keyword evidence="6 7" id="KW-0472">Membrane</keyword>
<feature type="transmembrane region" description="Helical" evidence="7">
    <location>
        <begin position="289"/>
        <end position="314"/>
    </location>
</feature>
<proteinExistence type="inferred from homology"/>
<sequence length="315" mass="34916">MWREIVDHFVYKTLGLSGKIADVLDFFIYDTVKIFTLLVVIIFVVTLLRSFFPTEKVREYLSRKHPLFGHVAAAVFGIITPFCSCSAIPLFLGFLQARIPLGVTFSYLISAPMNNEIAIAMLLTLFGWKVTALYIGFGLLVAIVAGIIIGKMDLEDEILIKVQPLDKEVPSCAIELTMRDRLHDAWEYTKDIIKKVWLYVIGGIAVGAFIHGYVPTDFIVKVAGSDAWYAVPLATFLGVPMYSNAAGVMPLIEVLTDKGMPMGTALAFMMAITALSLPEAMILKRILSWKLIIIFFSTVAVGIMAVGYLFNWILG</sequence>
<dbReference type="STRING" id="1069081.SAMN05660197_0501"/>
<evidence type="ECO:0000313" key="9">
    <source>
        <dbReference type="Proteomes" id="UP000192602"/>
    </source>
</evidence>
<evidence type="ECO:0000256" key="3">
    <source>
        <dbReference type="ARBA" id="ARBA00022475"/>
    </source>
</evidence>
<dbReference type="Pfam" id="PF03773">
    <property type="entry name" value="ArsP_1"/>
    <property type="match status" value="1"/>
</dbReference>
<gene>
    <name evidence="8" type="ORF">SAMN05660197_0501</name>
</gene>
<dbReference type="RefSeq" id="WP_084274999.1">
    <property type="nucleotide sequence ID" value="NZ_AP026671.1"/>
</dbReference>
<keyword evidence="9" id="KW-1185">Reference proteome</keyword>
<dbReference type="InterPro" id="IPR053166">
    <property type="entry name" value="UPF0718_permease"/>
</dbReference>
<evidence type="ECO:0000256" key="2">
    <source>
        <dbReference type="ARBA" id="ARBA00006386"/>
    </source>
</evidence>